<protein>
    <submittedName>
        <fullName evidence="1">Uncharacterized protein</fullName>
    </submittedName>
</protein>
<dbReference type="EMBL" id="LBWB01000003">
    <property type="protein sequence ID" value="KKR01605.1"/>
    <property type="molecule type" value="Genomic_DNA"/>
</dbReference>
<proteinExistence type="predicted"/>
<sequence>MSNGHVFMRCPVCHTLIEKTDRNGYIDFRKSPHTIKAVCPEHTLEFHRLMPDWTPKTERAVLELEAQYKR</sequence>
<comment type="caution">
    <text evidence="1">The sequence shown here is derived from an EMBL/GenBank/DDBJ whole genome shotgun (WGS) entry which is preliminary data.</text>
</comment>
<evidence type="ECO:0000313" key="1">
    <source>
        <dbReference type="EMBL" id="KKR01605.1"/>
    </source>
</evidence>
<name>A0A0G0PTV6_9BACT</name>
<accession>A0A0G0PTV6</accession>
<dbReference type="AlphaFoldDB" id="A0A0G0PTV6"/>
<organism evidence="1 2">
    <name type="scientific">Candidatus Woesebacteria bacterium GW2011_GWB1_39_12</name>
    <dbReference type="NCBI Taxonomy" id="1618574"/>
    <lineage>
        <taxon>Bacteria</taxon>
        <taxon>Candidatus Woeseibacteriota</taxon>
    </lineage>
</organism>
<dbReference type="Proteomes" id="UP000033881">
    <property type="component" value="Unassembled WGS sequence"/>
</dbReference>
<gene>
    <name evidence="1" type="ORF">UT24_C0003G0012</name>
</gene>
<dbReference type="STRING" id="1618574.UT24_C0003G0012"/>
<reference evidence="1 2" key="1">
    <citation type="journal article" date="2015" name="Nature">
        <title>rRNA introns, odd ribosomes, and small enigmatic genomes across a large radiation of phyla.</title>
        <authorList>
            <person name="Brown C.T."/>
            <person name="Hug L.A."/>
            <person name="Thomas B.C."/>
            <person name="Sharon I."/>
            <person name="Castelle C.J."/>
            <person name="Singh A."/>
            <person name="Wilkins M.J."/>
            <person name="Williams K.H."/>
            <person name="Banfield J.F."/>
        </authorList>
    </citation>
    <scope>NUCLEOTIDE SEQUENCE [LARGE SCALE GENOMIC DNA]</scope>
</reference>
<evidence type="ECO:0000313" key="2">
    <source>
        <dbReference type="Proteomes" id="UP000033881"/>
    </source>
</evidence>